<dbReference type="EMBL" id="OX451736">
    <property type="protein sequence ID" value="CAI8586918.1"/>
    <property type="molecule type" value="Genomic_DNA"/>
</dbReference>
<organism evidence="1 2">
    <name type="scientific">Vicia faba</name>
    <name type="common">Broad bean</name>
    <name type="synonym">Faba vulgaris</name>
    <dbReference type="NCBI Taxonomy" id="3906"/>
    <lineage>
        <taxon>Eukaryota</taxon>
        <taxon>Viridiplantae</taxon>
        <taxon>Streptophyta</taxon>
        <taxon>Embryophyta</taxon>
        <taxon>Tracheophyta</taxon>
        <taxon>Spermatophyta</taxon>
        <taxon>Magnoliopsida</taxon>
        <taxon>eudicotyledons</taxon>
        <taxon>Gunneridae</taxon>
        <taxon>Pentapetalae</taxon>
        <taxon>rosids</taxon>
        <taxon>fabids</taxon>
        <taxon>Fabales</taxon>
        <taxon>Fabaceae</taxon>
        <taxon>Papilionoideae</taxon>
        <taxon>50 kb inversion clade</taxon>
        <taxon>NPAAA clade</taxon>
        <taxon>Hologalegina</taxon>
        <taxon>IRL clade</taxon>
        <taxon>Fabeae</taxon>
        <taxon>Vicia</taxon>
    </lineage>
</organism>
<evidence type="ECO:0000313" key="1">
    <source>
        <dbReference type="EMBL" id="CAI8586918.1"/>
    </source>
</evidence>
<keyword evidence="2" id="KW-1185">Reference proteome</keyword>
<gene>
    <name evidence="1" type="ORF">VFH_I276000</name>
</gene>
<reference evidence="1 2" key="1">
    <citation type="submission" date="2023-01" db="EMBL/GenBank/DDBJ databases">
        <authorList>
            <person name="Kreplak J."/>
        </authorList>
    </citation>
    <scope>NUCLEOTIDE SEQUENCE [LARGE SCALE GENOMIC DNA]</scope>
</reference>
<dbReference type="AlphaFoldDB" id="A0AAV0YQ42"/>
<sequence length="161" mass="18777">MRIKFSFCYCGTHEKVSSKPCIVKDMKQTSLLRKKKSHNKKREFKLVTLEEWLLNSPIMKRDSNFNAQNLVRKNAYFSDSGLYSLSLEQLLVLDGVNDDFTILSSEYHSFSSKRLLESEKVDGEEMRLLKSFNRRHQSSKVKKSVSFRLPEVSDVIILYPS</sequence>
<name>A0AAV0YQ42_VICFA</name>
<accession>A0AAV0YQ42</accession>
<proteinExistence type="predicted"/>
<dbReference type="Proteomes" id="UP001157006">
    <property type="component" value="Chromosome 1L"/>
</dbReference>
<evidence type="ECO:0000313" key="2">
    <source>
        <dbReference type="Proteomes" id="UP001157006"/>
    </source>
</evidence>
<protein>
    <submittedName>
        <fullName evidence="1">Uncharacterized protein</fullName>
    </submittedName>
</protein>